<keyword evidence="3" id="KW-0677">Repeat</keyword>
<evidence type="ECO:0000256" key="2">
    <source>
        <dbReference type="ARBA" id="ARBA00022490"/>
    </source>
</evidence>
<feature type="region of interest" description="Disordered" evidence="7">
    <location>
        <begin position="727"/>
        <end position="818"/>
    </location>
</feature>
<evidence type="ECO:0000259" key="8">
    <source>
        <dbReference type="PROSITE" id="PS50105"/>
    </source>
</evidence>
<feature type="region of interest" description="Disordered" evidence="7">
    <location>
        <begin position="1702"/>
        <end position="1918"/>
    </location>
</feature>
<dbReference type="PANTHER" id="PTHR22998">
    <property type="entry name" value="SARM1"/>
    <property type="match status" value="1"/>
</dbReference>
<dbReference type="eggNOG" id="KOG0817">
    <property type="taxonomic scope" value="Eukaryota"/>
</dbReference>
<feature type="compositionally biased region" description="Basic and acidic residues" evidence="7">
    <location>
        <begin position="2001"/>
        <end position="2022"/>
    </location>
</feature>
<evidence type="ECO:0000313" key="10">
    <source>
        <dbReference type="Proteomes" id="UP000002630"/>
    </source>
</evidence>
<feature type="domain" description="SAM" evidence="8">
    <location>
        <begin position="2724"/>
        <end position="2788"/>
    </location>
</feature>
<feature type="repeat" description="ANK" evidence="5">
    <location>
        <begin position="2846"/>
        <end position="2878"/>
    </location>
</feature>
<feature type="compositionally biased region" description="Basic and acidic residues" evidence="7">
    <location>
        <begin position="1492"/>
        <end position="1501"/>
    </location>
</feature>
<dbReference type="InParanoid" id="D8LNE7"/>
<dbReference type="Gene3D" id="1.20.920.60">
    <property type="match status" value="1"/>
</dbReference>
<feature type="region of interest" description="Disordered" evidence="7">
    <location>
        <begin position="2064"/>
        <end position="2089"/>
    </location>
</feature>
<keyword evidence="5" id="KW-0040">ANK repeat</keyword>
<feature type="region of interest" description="Disordered" evidence="7">
    <location>
        <begin position="1439"/>
        <end position="1542"/>
    </location>
</feature>
<sequence>MAFAGEEGMPRDWPWVLQGLAHRRFGQGTGCPVDILETIIYYDGSPEALYYTSAGRVVSRAIAEDEGCITFAKAMAHLRPSKKYVGALADANSSGAEGGVGVNGAVAFTSAGEAIPVKTVDLGKIRKAQGTPPTGREDRREPRAESHRRAQTAMSPAEAGGSQGTLDAEEWGFKTESPSSTVRGARRPQTVSTECSRAEVASTFSTVQARGNRTDGGAGAVRDIGVTFHGFAAPGEHDPREIGRTAAAGRALGSSQLARMCHGDFCDTDLLDKIQQQARFEREETGNGSLNLAAPLHPHPSSGRTSENPNGSAGTSAFRTKILKLDEAALQDHGVLPADGGLVKGSHVTEQRSPRKGRGMTDTARKGTGIDGTSRRGGGGGRLSRRWDSAVDKGKEAQAEWNEIPFSWIVRGRQESHLIDQQLRRYRRGNKEPFVDHLSGLGESSVSLGAVFPATYYRPVRVCGNCYRVYSMVDEARTKSVKRLDAQAAAAAEEMGTGLSADLGVHGSNGIRGQHQRAPKRARSGAGTRREEWVSRVQSNASREQAADAQIRGGSSSWGVSQPPDNTQISSTAQGAYLGKRIEEEEWERQNETSVSGESRALMRAQAAIDGLTRGDICELRSFAKPPAAVNMVTAALMIALTGQGEPTAAGWLSARRYMINVDKLFAAISGLNLSTLRVSQTRKLETYTRNPAFRPEIVACVSLPASKICAWVLGVLNTPISREQEAHRWRTGRGHSRSSTLTQGPGLEDNMSKGGRHQQKHSLPSSIPPFPSASSVAQAQPNSTPLFLARDRLPSPNGKTDGDVASTRPWTSSTTPSRVTVALGPTVYPFPASGTLATTATAAAAVSTSSISKHQCSKGHLVGGVSGEARPNTTVGFNPRRLPQPALPPQAWIPVGVGSGCGSAATTVIGSPSRAGTAPGSGLRNTGNKSTAAAVDRNGSSRQPASGSGVGGGRGQTTRAGRAAAKRRQDRVGERLANATAAAPDPAGFERSEFLCADGATLMPYAVVGTGAPLLSAPELGGTEGGWGEQNGGDGGEKDWGPGQEAGKENGGVLSFVVVHDFFDTLEKTFLLFKPLVLKYPGCQVLCFNSPGQAGTHLPPEPEGLLTNVWVADRLDELMQHVDNMGEMPLSDRPFHLLGIGNGASIAAAFACHHASKNKWKPTLRSLACVNGFATVDAQLAAVLHSAQRAFECFPPERPDLPISFWSRFVFSEGYLKSIGSDLALNILCAVANPLGVEGMLRIVRGALRSRDLTKDLKAMALPLVLIQSTDNVLINAANVDPFLEGRRPRHVWSHQLRLGGTPTVNNGGNAAGNRGENAVSCLGPGGELALFESLSAGAEGAFVAWVKGGHETRQECKRLVVDVLDLLAAPGGQEASFFRRGGGGKEGRAGGGDGGEDTNSVMEGVVGVAQGEAATVERDGTSGPAYGYASLRKIKEREPLPEFPRSCGRRTRPLIRGGTSPADRASSRTRPSSRAFTAPASPGKRSRKQRDHDRDHRSGSSESLQYHSREGQGSGPSPSRAGLSEGFDGDDPLHQDNNIGGGVLTLDEAIADFDDALRDHRNKRRGLGSTLPVPSLASPGRNSTTEAGERGSRLQEGPGRAMGSPLHETAATSWFDGEATSWATVDLAKGNDPRAPPALDEHRRDMPAGNTSITTRDGGATSPGITQVTCTTQKAGEPPTTPQSGHADVGGFKVELKLNQDAIGDSEVGETTPPGTEHGRAPDYPASTCPPPGNEETGTGEGRIIASQGLQDTQSLEPVGSRLAASPLESTRVGSPGVNSGNNVPAAEGRGEEAGMPEEVVDTGEPSATDGPLGLLPADPSRPPPPLPNTQGIATPGVRTSSQGGGGGVVAGAKGVPLTQEEQAATSDDPGTTMSENGVEICSIDPPSAEDQEPTLSGRSKAASTTLPETTKITADTKTNAGAAVVTAPQIAQAMECPDPIATPEQRTVGDWMQGTEHSTAASNGRPRRLPEPLAVAVAEAELADKVDKLQSKCLAAEREQNEALNEERASKFGRERAARAEGLAEQDRLTLEAEKRRLAELRREADLGRLQRGAEFHENDEVPAVEPRRSAAAETTGATPMPVRGMRPQHFTEQENLPESIKNSLDRPADKVLDEMQRLEARAKAAGGSGMTLEAFERVEQRQQVRQIERLEILHGQTAEEKAATMLAMAVRLQMFARQRLARMRVERLKYALSTSQEKITAATAIQSLVRGHLRRTSVRRIRRQLLDETILGGRATTIQRVYRGRLGRLVFVEKLRDVRCRVLQKAARGFLGRRVAARKRALLARFAARASSATMLQSAWRGKMARDSYLRARCSWLASREIQRMYRGHLGRRATRRRREWQSAGPGAERLKLGLRMIEDTKVAFVKQQGEIAALNRAQEKAEARVSSIHHQLTASESELSVLEREMAEIDHIERELVQLTHERDLISRGITGAAGIPKTGRPRTKDGGGGGGGDGDDDDDDDDDDFGSGSGSGGGRGGGRKGRGKKELKKEDAYALEMQLQLKRAEREQRRVQLSVEFASTFADVSDKKRQLDRLSSAVADIEATRQRKSREFGHMQRNLMELLSEQKRELDIVREKGVQLETAAATSAAAAAATAQRARDHEAKAAAMYGQTEELMKFQFMSMSLSYFSSLNMMKQMRDINADTTTAAIAGSADAAAAAAASAAAASIPSLKQTGDLGGDAVTKALAVRKEKVKSTRAEIEEADNSQRHPFPTELCLWTVDDVCRWLDTLQLGEYKQAFREGKVDGSFLGELRESDLMDSIGMEHKLHLKKLLLARQKLTPLSAAEQSMASSVRREDQATSIREEIPDVDTAFSQARHGKKKRLEETLNSGFEINTEDSMGNTLLLVAVQQLQMPVVEFLVQRGADVNHRNATGNTSLHFAMSYDSSGKMGEYLINNGADDTIENKQGLSPYDGI</sequence>
<feature type="compositionally biased region" description="Gly residues" evidence="7">
    <location>
        <begin position="2473"/>
        <end position="2482"/>
    </location>
</feature>
<feature type="compositionally biased region" description="Polar residues" evidence="7">
    <location>
        <begin position="1862"/>
        <end position="1878"/>
    </location>
</feature>
<feature type="region of interest" description="Disordered" evidence="7">
    <location>
        <begin position="2001"/>
        <end position="2024"/>
    </location>
</feature>
<evidence type="ECO:0000256" key="7">
    <source>
        <dbReference type="SAM" id="MobiDB-lite"/>
    </source>
</evidence>
<organism evidence="9 10">
    <name type="scientific">Ectocarpus siliculosus</name>
    <name type="common">Brown alga</name>
    <name type="synonym">Conferva siliculosa</name>
    <dbReference type="NCBI Taxonomy" id="2880"/>
    <lineage>
        <taxon>Eukaryota</taxon>
        <taxon>Sar</taxon>
        <taxon>Stramenopiles</taxon>
        <taxon>Ochrophyta</taxon>
        <taxon>PX clade</taxon>
        <taxon>Phaeophyceae</taxon>
        <taxon>Ectocarpales</taxon>
        <taxon>Ectocarpaceae</taxon>
        <taxon>Ectocarpus</taxon>
    </lineage>
</organism>
<feature type="compositionally biased region" description="Low complexity" evidence="7">
    <location>
        <begin position="807"/>
        <end position="818"/>
    </location>
</feature>
<comment type="subcellular location">
    <subcellularLocation>
        <location evidence="1">Cytoplasm</location>
    </subcellularLocation>
</comment>
<protein>
    <recommendedName>
        <fullName evidence="8">SAM domain-containing protein</fullName>
    </recommendedName>
</protein>
<feature type="compositionally biased region" description="Polar residues" evidence="7">
    <location>
        <begin position="1831"/>
        <end position="1844"/>
    </location>
</feature>
<keyword evidence="2" id="KW-0963">Cytoplasm</keyword>
<dbReference type="SUPFAM" id="SSF47769">
    <property type="entry name" value="SAM/Pointed domain"/>
    <property type="match status" value="1"/>
</dbReference>
<dbReference type="InterPro" id="IPR001660">
    <property type="entry name" value="SAM"/>
</dbReference>
<dbReference type="PANTHER" id="PTHR22998:SF1">
    <property type="entry name" value="NAD(+) HYDROLASE SARM1"/>
    <property type="match status" value="1"/>
</dbReference>
<dbReference type="PROSITE" id="PS50297">
    <property type="entry name" value="ANK_REP_REGION"/>
    <property type="match status" value="2"/>
</dbReference>
<feature type="region of interest" description="Disordered" evidence="7">
    <location>
        <begin position="1020"/>
        <end position="1047"/>
    </location>
</feature>
<feature type="region of interest" description="Disordered" evidence="7">
    <location>
        <begin position="1629"/>
        <end position="1665"/>
    </location>
</feature>
<dbReference type="Pfam" id="PF12796">
    <property type="entry name" value="Ank_2"/>
    <property type="match status" value="1"/>
</dbReference>
<evidence type="ECO:0000256" key="5">
    <source>
        <dbReference type="PROSITE-ProRule" id="PRU00023"/>
    </source>
</evidence>
<dbReference type="GO" id="GO:0035591">
    <property type="term" value="F:signaling adaptor activity"/>
    <property type="evidence" value="ECO:0007669"/>
    <property type="project" value="InterPro"/>
</dbReference>
<feature type="region of interest" description="Disordered" evidence="7">
    <location>
        <begin position="341"/>
        <end position="391"/>
    </location>
</feature>
<dbReference type="SMART" id="SM00454">
    <property type="entry name" value="SAM"/>
    <property type="match status" value="1"/>
</dbReference>
<dbReference type="InterPro" id="IPR029058">
    <property type="entry name" value="AB_hydrolase_fold"/>
</dbReference>
<dbReference type="EMBL" id="FN649747">
    <property type="protein sequence ID" value="CBN77304.1"/>
    <property type="molecule type" value="Genomic_DNA"/>
</dbReference>
<dbReference type="SMART" id="SM00248">
    <property type="entry name" value="ANK"/>
    <property type="match status" value="2"/>
</dbReference>
<dbReference type="Pfam" id="PF00612">
    <property type="entry name" value="IQ"/>
    <property type="match status" value="1"/>
</dbReference>
<dbReference type="eggNOG" id="KOG4375">
    <property type="taxonomic scope" value="Eukaryota"/>
</dbReference>
<feature type="compositionally biased region" description="Basic residues" evidence="7">
    <location>
        <begin position="2483"/>
        <end position="2492"/>
    </location>
</feature>
<keyword evidence="10" id="KW-1185">Reference proteome</keyword>
<accession>D8LNE7</accession>
<dbReference type="InterPro" id="IPR039184">
    <property type="entry name" value="SARM1"/>
</dbReference>
<dbReference type="SUPFAM" id="SSF53474">
    <property type="entry name" value="alpha/beta-Hydrolases"/>
    <property type="match status" value="1"/>
</dbReference>
<evidence type="ECO:0000256" key="1">
    <source>
        <dbReference type="ARBA" id="ARBA00004496"/>
    </source>
</evidence>
<feature type="compositionally biased region" description="Acidic residues" evidence="7">
    <location>
        <begin position="2459"/>
        <end position="2471"/>
    </location>
</feature>
<feature type="repeat" description="ANK" evidence="5">
    <location>
        <begin position="2879"/>
        <end position="2912"/>
    </location>
</feature>
<dbReference type="Proteomes" id="UP000002630">
    <property type="component" value="Linkage Group LG22"/>
</dbReference>
<feature type="compositionally biased region" description="Gly residues" evidence="7">
    <location>
        <begin position="1023"/>
        <end position="1035"/>
    </location>
</feature>
<feature type="compositionally biased region" description="Polar residues" evidence="7">
    <location>
        <begin position="553"/>
        <end position="570"/>
    </location>
</feature>
<evidence type="ECO:0000256" key="6">
    <source>
        <dbReference type="SAM" id="Coils"/>
    </source>
</evidence>
<evidence type="ECO:0000256" key="4">
    <source>
        <dbReference type="ARBA" id="ARBA00022801"/>
    </source>
</evidence>
<feature type="coiled-coil region" evidence="6">
    <location>
        <begin position="2493"/>
        <end position="2582"/>
    </location>
</feature>
<feature type="compositionally biased region" description="Polar residues" evidence="7">
    <location>
        <begin position="777"/>
        <end position="786"/>
    </location>
</feature>
<keyword evidence="6" id="KW-0175">Coiled coil</keyword>
<dbReference type="Gene3D" id="1.25.40.20">
    <property type="entry name" value="Ankyrin repeat-containing domain"/>
    <property type="match status" value="1"/>
</dbReference>
<feature type="compositionally biased region" description="Basic and acidic residues" evidence="7">
    <location>
        <begin position="2064"/>
        <end position="2074"/>
    </location>
</feature>
<feature type="compositionally biased region" description="Polar residues" evidence="7">
    <location>
        <begin position="1770"/>
        <end position="1785"/>
    </location>
</feature>
<dbReference type="Gene3D" id="1.20.5.190">
    <property type="match status" value="2"/>
</dbReference>
<dbReference type="Pfam" id="PF12777">
    <property type="entry name" value="MT"/>
    <property type="match status" value="1"/>
</dbReference>
<feature type="compositionally biased region" description="Polar residues" evidence="7">
    <location>
        <begin position="302"/>
        <end position="315"/>
    </location>
</feature>
<keyword evidence="4" id="KW-0378">Hydrolase</keyword>
<dbReference type="eggNOG" id="KOG3595">
    <property type="taxonomic scope" value="Eukaryota"/>
</dbReference>
<dbReference type="GO" id="GO:0003953">
    <property type="term" value="F:NAD+ nucleosidase activity"/>
    <property type="evidence" value="ECO:0007669"/>
    <property type="project" value="InterPro"/>
</dbReference>
<dbReference type="STRING" id="2880.D8LNE7"/>
<dbReference type="InterPro" id="IPR002110">
    <property type="entry name" value="Ankyrin_rpt"/>
</dbReference>
<dbReference type="InterPro" id="IPR036770">
    <property type="entry name" value="Ankyrin_rpt-contain_sf"/>
</dbReference>
<dbReference type="GO" id="GO:0048678">
    <property type="term" value="P:response to axon injury"/>
    <property type="evidence" value="ECO:0007669"/>
    <property type="project" value="InterPro"/>
</dbReference>
<feature type="region of interest" description="Disordered" evidence="7">
    <location>
        <begin position="280"/>
        <end position="315"/>
    </location>
</feature>
<dbReference type="PROSITE" id="PS50096">
    <property type="entry name" value="IQ"/>
    <property type="match status" value="4"/>
</dbReference>
<feature type="compositionally biased region" description="Basic and acidic residues" evidence="7">
    <location>
        <begin position="135"/>
        <end position="148"/>
    </location>
</feature>
<dbReference type="PROSITE" id="PS50105">
    <property type="entry name" value="SAM_DOMAIN"/>
    <property type="match status" value="1"/>
</dbReference>
<dbReference type="PROSITE" id="PS50088">
    <property type="entry name" value="ANK_REPEAT"/>
    <property type="match status" value="2"/>
</dbReference>
<evidence type="ECO:0000313" key="9">
    <source>
        <dbReference type="EMBL" id="CBN77304.1"/>
    </source>
</evidence>
<proteinExistence type="predicted"/>
<dbReference type="Pfam" id="PF00536">
    <property type="entry name" value="SAM_1"/>
    <property type="match status" value="1"/>
</dbReference>
<dbReference type="SMART" id="SM00015">
    <property type="entry name" value="IQ"/>
    <property type="match status" value="5"/>
</dbReference>
<feature type="region of interest" description="Disordered" evidence="7">
    <location>
        <begin position="2433"/>
        <end position="2493"/>
    </location>
</feature>
<feature type="compositionally biased region" description="Polar residues" evidence="7">
    <location>
        <begin position="1896"/>
        <end position="1918"/>
    </location>
</feature>
<dbReference type="GO" id="GO:0005737">
    <property type="term" value="C:cytoplasm"/>
    <property type="evidence" value="ECO:0007669"/>
    <property type="project" value="UniProtKB-SubCell"/>
</dbReference>
<feature type="compositionally biased region" description="Basic residues" evidence="7">
    <location>
        <begin position="514"/>
        <end position="523"/>
    </location>
</feature>
<dbReference type="OrthoDB" id="341259at2759"/>
<name>D8LNE7_ECTSI</name>
<dbReference type="Gene3D" id="3.40.50.1820">
    <property type="entry name" value="alpha/beta hydrolase"/>
    <property type="match status" value="1"/>
</dbReference>
<dbReference type="Gene3D" id="1.10.150.50">
    <property type="entry name" value="Transcription Factor, Ets-1"/>
    <property type="match status" value="1"/>
</dbReference>
<dbReference type="InterPro" id="IPR000048">
    <property type="entry name" value="IQ_motif_EF-hand-BS"/>
</dbReference>
<feature type="region of interest" description="Disordered" evidence="7">
    <location>
        <begin position="1379"/>
        <end position="1402"/>
    </location>
</feature>
<dbReference type="InterPro" id="IPR024743">
    <property type="entry name" value="Dynein_HC_stalk"/>
</dbReference>
<feature type="region of interest" description="Disordered" evidence="7">
    <location>
        <begin position="909"/>
        <end position="985"/>
    </location>
</feature>
<dbReference type="GO" id="GO:0034128">
    <property type="term" value="P:negative regulation of MyD88-independent toll-like receptor signaling pathway"/>
    <property type="evidence" value="ECO:0007669"/>
    <property type="project" value="InterPro"/>
</dbReference>
<dbReference type="InterPro" id="IPR013761">
    <property type="entry name" value="SAM/pointed_sf"/>
</dbReference>
<gene>
    <name evidence="9" type="ORF">Esi_0044_0098</name>
</gene>
<feature type="region of interest" description="Disordered" evidence="7">
    <location>
        <begin position="508"/>
        <end position="570"/>
    </location>
</feature>
<feature type="compositionally biased region" description="Low complexity" evidence="7">
    <location>
        <begin position="1461"/>
        <end position="1480"/>
    </location>
</feature>
<dbReference type="SUPFAM" id="SSF48403">
    <property type="entry name" value="Ankyrin repeat"/>
    <property type="match status" value="1"/>
</dbReference>
<feature type="region of interest" description="Disordered" evidence="7">
    <location>
        <begin position="122"/>
        <end position="165"/>
    </location>
</feature>
<evidence type="ECO:0000256" key="3">
    <source>
        <dbReference type="ARBA" id="ARBA00022737"/>
    </source>
</evidence>
<dbReference type="EMBL" id="FN648641">
    <property type="protein sequence ID" value="CBN77304.1"/>
    <property type="molecule type" value="Genomic_DNA"/>
</dbReference>
<feature type="region of interest" description="Disordered" evidence="7">
    <location>
        <begin position="1565"/>
        <end position="1608"/>
    </location>
</feature>
<reference evidence="9 10" key="1">
    <citation type="journal article" date="2010" name="Nature">
        <title>The Ectocarpus genome and the independent evolution of multicellularity in brown algae.</title>
        <authorList>
            <person name="Cock J.M."/>
            <person name="Sterck L."/>
            <person name="Rouze P."/>
            <person name="Scornet D."/>
            <person name="Allen A.E."/>
            <person name="Amoutzias G."/>
            <person name="Anthouard V."/>
            <person name="Artiguenave F."/>
            <person name="Aury J.M."/>
            <person name="Badger J.H."/>
            <person name="Beszteri B."/>
            <person name="Billiau K."/>
            <person name="Bonnet E."/>
            <person name="Bothwell J.H."/>
            <person name="Bowler C."/>
            <person name="Boyen C."/>
            <person name="Brownlee C."/>
            <person name="Carrano C.J."/>
            <person name="Charrier B."/>
            <person name="Cho G.Y."/>
            <person name="Coelho S.M."/>
            <person name="Collen J."/>
            <person name="Corre E."/>
            <person name="Da Silva C."/>
            <person name="Delage L."/>
            <person name="Delaroque N."/>
            <person name="Dittami S.M."/>
            <person name="Doulbeau S."/>
            <person name="Elias M."/>
            <person name="Farnham G."/>
            <person name="Gachon C.M."/>
            <person name="Gschloessl B."/>
            <person name="Heesch S."/>
            <person name="Jabbari K."/>
            <person name="Jubin C."/>
            <person name="Kawai H."/>
            <person name="Kimura K."/>
            <person name="Kloareg B."/>
            <person name="Kupper F.C."/>
            <person name="Lang D."/>
            <person name="Le Bail A."/>
            <person name="Leblanc C."/>
            <person name="Lerouge P."/>
            <person name="Lohr M."/>
            <person name="Lopez P.J."/>
            <person name="Martens C."/>
            <person name="Maumus F."/>
            <person name="Michel G."/>
            <person name="Miranda-Saavedra D."/>
            <person name="Morales J."/>
            <person name="Moreau H."/>
            <person name="Motomura T."/>
            <person name="Nagasato C."/>
            <person name="Napoli C.A."/>
            <person name="Nelson D.R."/>
            <person name="Nyvall-Collen P."/>
            <person name="Peters A.F."/>
            <person name="Pommier C."/>
            <person name="Potin P."/>
            <person name="Poulain J."/>
            <person name="Quesneville H."/>
            <person name="Read B."/>
            <person name="Rensing S.A."/>
            <person name="Ritter A."/>
            <person name="Rousvoal S."/>
            <person name="Samanta M."/>
            <person name="Samson G."/>
            <person name="Schroeder D.C."/>
            <person name="Segurens B."/>
            <person name="Strittmatter M."/>
            <person name="Tonon T."/>
            <person name="Tregear J.W."/>
            <person name="Valentin K."/>
            <person name="von Dassow P."/>
            <person name="Yamagishi T."/>
            <person name="Van de Peer Y."/>
            <person name="Wincker P."/>
        </authorList>
    </citation>
    <scope>NUCLEOTIDE SEQUENCE [LARGE SCALE GENOMIC DNA]</scope>
    <source>
        <strain evidence="10">Ec32 / CCAP1310/4</strain>
    </source>
</reference>